<reference evidence="2 3" key="1">
    <citation type="submission" date="2019-04" db="EMBL/GenBank/DDBJ databases">
        <title>Genomic characterization of Staphylococcus petrasii strains.</title>
        <authorList>
            <person name="Vrbovska V."/>
            <person name="Kovarovic V."/>
            <person name="Maslanova I."/>
            <person name="Indrakova A."/>
            <person name="Petras P."/>
            <person name="Sedo O."/>
            <person name="Svec P."/>
            <person name="Fisarova L."/>
            <person name="Sedlacek I."/>
            <person name="Doskar J."/>
            <person name="Pantucek R."/>
        </authorList>
    </citation>
    <scope>NUCLEOTIDE SEQUENCE [LARGE SCALE GENOMIC DNA]</scope>
    <source>
        <strain evidence="2 3">CCM 8421</strain>
    </source>
</reference>
<gene>
    <name evidence="2" type="ORF">E2556_01595</name>
</gene>
<name>A0ABY2KK03_9STAP</name>
<dbReference type="NCBIfam" id="NF033608">
    <property type="entry name" value="type_I_tox_Fst"/>
    <property type="match status" value="1"/>
</dbReference>
<keyword evidence="1" id="KW-1133">Transmembrane helix</keyword>
<keyword evidence="3" id="KW-1185">Reference proteome</keyword>
<protein>
    <submittedName>
        <fullName evidence="2">Type I toxin-antitoxin system Fst family toxin</fullName>
    </submittedName>
</protein>
<dbReference type="RefSeq" id="WP_135350979.1">
    <property type="nucleotide sequence ID" value="NZ_PPRD01000029.1"/>
</dbReference>
<dbReference type="Proteomes" id="UP000298482">
    <property type="component" value="Unassembled WGS sequence"/>
</dbReference>
<organism evidence="2 3">
    <name type="scientific">Staphylococcus croceilyticus</name>
    <dbReference type="NCBI Taxonomy" id="319942"/>
    <lineage>
        <taxon>Bacteria</taxon>
        <taxon>Bacillati</taxon>
        <taxon>Bacillota</taxon>
        <taxon>Bacilli</taxon>
        <taxon>Bacillales</taxon>
        <taxon>Staphylococcaceae</taxon>
        <taxon>Staphylococcus</taxon>
    </lineage>
</organism>
<evidence type="ECO:0000313" key="2">
    <source>
        <dbReference type="EMBL" id="TGA81037.1"/>
    </source>
</evidence>
<evidence type="ECO:0000256" key="1">
    <source>
        <dbReference type="SAM" id="Phobius"/>
    </source>
</evidence>
<dbReference type="EMBL" id="SRJF01000001">
    <property type="protein sequence ID" value="TGA81037.1"/>
    <property type="molecule type" value="Genomic_DNA"/>
</dbReference>
<proteinExistence type="predicted"/>
<keyword evidence="1" id="KW-0812">Transmembrane</keyword>
<accession>A0ABY2KK03</accession>
<sequence>MELIFLTIIGPVVSGCLVAVFKYWLDNRNQK</sequence>
<evidence type="ECO:0000313" key="3">
    <source>
        <dbReference type="Proteomes" id="UP000298482"/>
    </source>
</evidence>
<keyword evidence="1" id="KW-0472">Membrane</keyword>
<comment type="caution">
    <text evidence="2">The sequence shown here is derived from an EMBL/GenBank/DDBJ whole genome shotgun (WGS) entry which is preliminary data.</text>
</comment>
<feature type="transmembrane region" description="Helical" evidence="1">
    <location>
        <begin position="6"/>
        <end position="25"/>
    </location>
</feature>